<keyword evidence="8 10" id="KW-0472">Membrane</keyword>
<feature type="transmembrane region" description="Helical" evidence="10">
    <location>
        <begin position="181"/>
        <end position="204"/>
    </location>
</feature>
<protein>
    <submittedName>
        <fullName evidence="12">Sodium:proton antiporter</fullName>
    </submittedName>
</protein>
<feature type="transmembrane region" description="Helical" evidence="10">
    <location>
        <begin position="85"/>
        <end position="104"/>
    </location>
</feature>
<comment type="subcellular location">
    <subcellularLocation>
        <location evidence="1">Cell membrane</location>
        <topology evidence="1">Multi-pass membrane protein</topology>
    </subcellularLocation>
</comment>
<name>A0ABX1L477_9LACO</name>
<evidence type="ECO:0000256" key="3">
    <source>
        <dbReference type="ARBA" id="ARBA00022475"/>
    </source>
</evidence>
<feature type="transmembrane region" description="Helical" evidence="10">
    <location>
        <begin position="110"/>
        <end position="130"/>
    </location>
</feature>
<keyword evidence="5 10" id="KW-1133">Transmembrane helix</keyword>
<evidence type="ECO:0000256" key="1">
    <source>
        <dbReference type="ARBA" id="ARBA00004651"/>
    </source>
</evidence>
<feature type="transmembrane region" description="Helical" evidence="10">
    <location>
        <begin position="151"/>
        <end position="169"/>
    </location>
</feature>
<dbReference type="Pfam" id="PF00999">
    <property type="entry name" value="Na_H_Exchanger"/>
    <property type="match status" value="1"/>
</dbReference>
<feature type="transmembrane region" description="Helical" evidence="10">
    <location>
        <begin position="342"/>
        <end position="362"/>
    </location>
</feature>
<feature type="transmembrane region" description="Helical" evidence="10">
    <location>
        <begin position="240"/>
        <end position="259"/>
    </location>
</feature>
<dbReference type="EMBL" id="JAAVSD010000015">
    <property type="protein sequence ID" value="NLR29831.1"/>
    <property type="molecule type" value="Genomic_DNA"/>
</dbReference>
<evidence type="ECO:0000256" key="10">
    <source>
        <dbReference type="SAM" id="Phobius"/>
    </source>
</evidence>
<evidence type="ECO:0000256" key="5">
    <source>
        <dbReference type="ARBA" id="ARBA00022989"/>
    </source>
</evidence>
<dbReference type="PANTHER" id="PTHR10110:SF86">
    <property type="entry name" value="SODIUM_HYDROGEN EXCHANGER 7"/>
    <property type="match status" value="1"/>
</dbReference>
<evidence type="ECO:0000313" key="12">
    <source>
        <dbReference type="EMBL" id="NLR29831.1"/>
    </source>
</evidence>
<keyword evidence="4 10" id="KW-0812">Transmembrane</keyword>
<evidence type="ECO:0000256" key="9">
    <source>
        <dbReference type="ARBA" id="ARBA00023201"/>
    </source>
</evidence>
<evidence type="ECO:0000256" key="2">
    <source>
        <dbReference type="ARBA" id="ARBA00022448"/>
    </source>
</evidence>
<keyword evidence="13" id="KW-1185">Reference proteome</keyword>
<evidence type="ECO:0000256" key="4">
    <source>
        <dbReference type="ARBA" id="ARBA00022692"/>
    </source>
</evidence>
<keyword evidence="6" id="KW-0915">Sodium</keyword>
<comment type="caution">
    <text evidence="12">The sequence shown here is derived from an EMBL/GenBank/DDBJ whole genome shotgun (WGS) entry which is preliminary data.</text>
</comment>
<feature type="transmembrane region" description="Helical" evidence="10">
    <location>
        <begin position="216"/>
        <end position="234"/>
    </location>
</feature>
<organism evidence="12 13">
    <name type="scientific">Levilactobacillus tujiorum</name>
    <dbReference type="NCBI Taxonomy" id="2912243"/>
    <lineage>
        <taxon>Bacteria</taxon>
        <taxon>Bacillati</taxon>
        <taxon>Bacillota</taxon>
        <taxon>Bacilli</taxon>
        <taxon>Lactobacillales</taxon>
        <taxon>Lactobacillaceae</taxon>
        <taxon>Levilactobacillus</taxon>
    </lineage>
</organism>
<evidence type="ECO:0000256" key="7">
    <source>
        <dbReference type="ARBA" id="ARBA00023065"/>
    </source>
</evidence>
<feature type="transmembrane region" description="Helical" evidence="10">
    <location>
        <begin position="374"/>
        <end position="396"/>
    </location>
</feature>
<reference evidence="12 13" key="1">
    <citation type="submission" date="2020-03" db="EMBL/GenBank/DDBJ databases">
        <authorList>
            <person name="Zhang Z."/>
            <person name="Guo Z."/>
            <person name="Hou Q."/>
            <person name="Shen X."/>
        </authorList>
    </citation>
    <scope>NUCLEOTIDE SEQUENCE [LARGE SCALE GENOMIC DNA]</scope>
    <source>
        <strain evidence="12 13">HBUAS51329</strain>
    </source>
</reference>
<evidence type="ECO:0000256" key="6">
    <source>
        <dbReference type="ARBA" id="ARBA00023053"/>
    </source>
</evidence>
<dbReference type="InterPro" id="IPR018422">
    <property type="entry name" value="Cation/H_exchanger_CPA1"/>
</dbReference>
<keyword evidence="9" id="KW-0739">Sodium transport</keyword>
<dbReference type="InterPro" id="IPR006153">
    <property type="entry name" value="Cation/H_exchanger_TM"/>
</dbReference>
<evidence type="ECO:0000256" key="8">
    <source>
        <dbReference type="ARBA" id="ARBA00023136"/>
    </source>
</evidence>
<dbReference type="PANTHER" id="PTHR10110">
    <property type="entry name" value="SODIUM/HYDROGEN EXCHANGER"/>
    <property type="match status" value="1"/>
</dbReference>
<keyword evidence="3" id="KW-1003">Cell membrane</keyword>
<evidence type="ECO:0000313" key="13">
    <source>
        <dbReference type="Proteomes" id="UP000707477"/>
    </source>
</evidence>
<feature type="domain" description="Cation/H+ exchanger transmembrane" evidence="11">
    <location>
        <begin position="19"/>
        <end position="396"/>
    </location>
</feature>
<dbReference type="RefSeq" id="WP_168849611.1">
    <property type="nucleotide sequence ID" value="NZ_JAAVSD010000015.1"/>
</dbReference>
<feature type="transmembrane region" description="Helical" evidence="10">
    <location>
        <begin position="56"/>
        <end position="73"/>
    </location>
</feature>
<proteinExistence type="predicted"/>
<accession>A0ABX1L477</accession>
<keyword evidence="7" id="KW-0406">Ion transport</keyword>
<dbReference type="Proteomes" id="UP000707477">
    <property type="component" value="Unassembled WGS sequence"/>
</dbReference>
<evidence type="ECO:0000259" key="11">
    <source>
        <dbReference type="Pfam" id="PF00999"/>
    </source>
</evidence>
<gene>
    <name evidence="12" type="ORF">HEQ44_06495</name>
</gene>
<sequence length="526" mass="58132">MAFFVSTFILLVTVAMANLLAQWVPISKNYLALGAGIVGALIPSLNQLVLPFENDIFMMLILAPLLFFEGQVTPMVKVSKGIPSILGTAFILAIVSAIVVTVGVHQGFAVGLPLALVMVAISTPTDATAFESVITGRKISQRLGDQLKMESLFNDATGLILLQAGLIWVKTSEFSFGQNLVKLLVSALGGALVGGILAVVFMIFRQALVRTEGNVISSQTLVYLLTPIIIYLVAERLDVSGIIAVVVAGLIHNGEANSSRFTAPRQMYLGTQLMNFSSEILNGGVFVILGISLERIVQSQHQKMFQSLDWLWLGLVIYGGLLICRLVYAYGFAMKRQWLNSWVFALGGVHGTVTLAMTFSIAGMVSTFWFRQVILVETVVIVLSMLVPTILFRWLLPRDGDALVKDEILARIRQEMTAVGIQRVQELDLPAAVKRLVIYDLQDQTKTNPLRSYLRRWRGIISHREAINFLQSRDQRWAMMQAFASERAFLAEQARQHVVDVALLHDVYTEVLMSEALVVDPYSRMV</sequence>
<keyword evidence="2" id="KW-0813">Transport</keyword>
<feature type="transmembrane region" description="Helical" evidence="10">
    <location>
        <begin position="310"/>
        <end position="330"/>
    </location>
</feature>